<dbReference type="InterPro" id="IPR036376">
    <property type="entry name" value="RuBisCO_lsu_C_sf"/>
</dbReference>
<feature type="compositionally biased region" description="Basic and acidic residues" evidence="16">
    <location>
        <begin position="491"/>
        <end position="513"/>
    </location>
</feature>
<dbReference type="Proteomes" id="UP000198341">
    <property type="component" value="Chromosome 1"/>
</dbReference>
<evidence type="ECO:0000256" key="15">
    <source>
        <dbReference type="ARBA" id="ARBA00049469"/>
    </source>
</evidence>
<feature type="domain" description="Ribulose bisphosphate carboxylase large subunit C-terminal" evidence="17">
    <location>
        <begin position="159"/>
        <end position="409"/>
    </location>
</feature>
<evidence type="ECO:0000256" key="2">
    <source>
        <dbReference type="ARBA" id="ARBA00006204"/>
    </source>
</evidence>
<evidence type="ECO:0000256" key="16">
    <source>
        <dbReference type="SAM" id="MobiDB-lite"/>
    </source>
</evidence>
<evidence type="ECO:0000256" key="11">
    <source>
        <dbReference type="ARBA" id="ARBA00023300"/>
    </source>
</evidence>
<dbReference type="EC" id="4.1.1.39" evidence="3"/>
<comment type="similarity">
    <text evidence="2">Belongs to the RuBisCO large chain family. Type I subfamily.</text>
</comment>
<keyword evidence="9" id="KW-0601">Photorespiration</keyword>
<feature type="region of interest" description="Disordered" evidence="16">
    <location>
        <begin position="78"/>
        <end position="97"/>
    </location>
</feature>
<feature type="compositionally biased region" description="Basic and acidic residues" evidence="16">
    <location>
        <begin position="86"/>
        <end position="97"/>
    </location>
</feature>
<dbReference type="InterPro" id="IPR036422">
    <property type="entry name" value="RuBisCO_lsu_N_sf"/>
</dbReference>
<dbReference type="InterPro" id="IPR013096">
    <property type="entry name" value="Cupin_2"/>
</dbReference>
<evidence type="ECO:0000256" key="5">
    <source>
        <dbReference type="ARBA" id="ARBA00022567"/>
    </source>
</evidence>
<dbReference type="InterPro" id="IPR014710">
    <property type="entry name" value="RmlC-like_jellyroll"/>
</dbReference>
<evidence type="ECO:0000256" key="14">
    <source>
        <dbReference type="ARBA" id="ARBA00048059"/>
    </source>
</evidence>
<proteinExistence type="inferred from homology"/>
<dbReference type="GO" id="GO:0016984">
    <property type="term" value="F:ribulose-bisphosphate carboxylase activity"/>
    <property type="evidence" value="ECO:0007669"/>
    <property type="project" value="UniProtKB-EC"/>
</dbReference>
<evidence type="ECO:0000256" key="10">
    <source>
        <dbReference type="ARBA" id="ARBA00023239"/>
    </source>
</evidence>
<keyword evidence="5" id="KW-0113">Calvin cycle</keyword>
<dbReference type="GO" id="GO:0000287">
    <property type="term" value="F:magnesium ion binding"/>
    <property type="evidence" value="ECO:0007669"/>
    <property type="project" value="InterPro"/>
</dbReference>
<keyword evidence="8" id="KW-0503">Monooxygenase</keyword>
<evidence type="ECO:0000259" key="17">
    <source>
        <dbReference type="Pfam" id="PF00016"/>
    </source>
</evidence>
<dbReference type="InterPro" id="IPR000685">
    <property type="entry name" value="RuBisCO_lsu_C"/>
</dbReference>
<dbReference type="CDD" id="cd02222">
    <property type="entry name" value="cupin_TM1459-like"/>
    <property type="match status" value="1"/>
</dbReference>
<keyword evidence="10" id="KW-0456">Lyase</keyword>
<dbReference type="Pfam" id="PF07883">
    <property type="entry name" value="Cupin_2"/>
    <property type="match status" value="1"/>
</dbReference>
<keyword evidence="7" id="KW-0560">Oxidoreductase</keyword>
<protein>
    <recommendedName>
        <fullName evidence="4">Ribulose bisphosphate carboxylase large chain</fullName>
        <ecNumber evidence="3">4.1.1.39</ecNumber>
    </recommendedName>
</protein>
<accession>K8E9G7</accession>
<dbReference type="SFLD" id="SFLDF00158">
    <property type="entry name" value="5-methylthio-D-ribulose_1-phos"/>
    <property type="match status" value="1"/>
</dbReference>
<organism evidence="19 20">
    <name type="scientific">Bathycoccus prasinos</name>
    <dbReference type="NCBI Taxonomy" id="41875"/>
    <lineage>
        <taxon>Eukaryota</taxon>
        <taxon>Viridiplantae</taxon>
        <taxon>Chlorophyta</taxon>
        <taxon>Mamiellophyceae</taxon>
        <taxon>Mamiellales</taxon>
        <taxon>Bathycoccaceae</taxon>
        <taxon>Bathycoccus</taxon>
    </lineage>
</organism>
<feature type="domain" description="Cupin type-2" evidence="18">
    <location>
        <begin position="635"/>
        <end position="694"/>
    </location>
</feature>
<feature type="region of interest" description="Disordered" evidence="16">
    <location>
        <begin position="747"/>
        <end position="774"/>
    </location>
</feature>
<comment type="catalytic activity">
    <reaction evidence="14">
        <text>D-ribulose 1,5-bisphosphate + O2 = 2-phosphoglycolate + (2R)-3-phosphoglycerate + 2 H(+)</text>
        <dbReference type="Rhea" id="RHEA:36631"/>
        <dbReference type="ChEBI" id="CHEBI:15378"/>
        <dbReference type="ChEBI" id="CHEBI:15379"/>
        <dbReference type="ChEBI" id="CHEBI:57870"/>
        <dbReference type="ChEBI" id="CHEBI:58033"/>
        <dbReference type="ChEBI" id="CHEBI:58272"/>
    </reaction>
</comment>
<dbReference type="RefSeq" id="XP_007515483.1">
    <property type="nucleotide sequence ID" value="XM_007515421.1"/>
</dbReference>
<feature type="region of interest" description="Disordered" evidence="16">
    <location>
        <begin position="474"/>
        <end position="540"/>
    </location>
</feature>
<dbReference type="InterPro" id="IPR033966">
    <property type="entry name" value="RuBisCO"/>
</dbReference>
<evidence type="ECO:0000256" key="13">
    <source>
        <dbReference type="ARBA" id="ARBA00025888"/>
    </source>
</evidence>
<keyword evidence="11" id="KW-0120">Carbon dioxide fixation</keyword>
<evidence type="ECO:0000259" key="18">
    <source>
        <dbReference type="Pfam" id="PF07883"/>
    </source>
</evidence>
<dbReference type="Gene3D" id="3.20.20.110">
    <property type="entry name" value="Ribulose bisphosphate carboxylase, large subunit, C-terminal domain"/>
    <property type="match status" value="1"/>
</dbReference>
<dbReference type="Pfam" id="PF00016">
    <property type="entry name" value="RuBisCO_large"/>
    <property type="match status" value="1"/>
</dbReference>
<dbReference type="PANTHER" id="PTHR42704">
    <property type="entry name" value="RIBULOSE BISPHOSPHATE CARBOXYLASE"/>
    <property type="match status" value="1"/>
</dbReference>
<dbReference type="OrthoDB" id="495650at2759"/>
<sequence length="774" mass="85147">MTSTSYSHHPHRPHRHLEDVHEDSFRVHYRINALSKSEALSIVDELRYEQTVELPEQLVPRESWIGRNVVGQINALEEESEGVEGGEGKGAKSDGAVGKDEKTRFVAKVTYRNETSGNELPQLINVIFGNTSIKENVMVIDIEFGKHVESSFCGPRFGVRGLRKLLNVKYGPLLMTALKPMGTSSDKLAEMAFAFALGGIDIIKDDHGLANQVYAPFEERVTKCAQAVRRANDITGRNCLYAPCLNAPAHLVLKRAEFAKRAGCGAVLMLPGITGLDVCRALAEDDDFNLPIIAHPAISGSMLGGGSKNEVRGFSHGVLLGLLPRLAGCDATIFPNFGGRFGFSKDECKDIQKACTSILGSKPAIFPSPGGGMTLERIKSMRQFYGGQDVLLLIGGSLYSHSNDLTANARHFLQMSGRIDAYGPNERPIDGLNHNGITNLYSPQQQDNVEKSNLRTNISDREAAASRFESIFAASPAHLKQRQSPSPHRLSYNDDDKTKVTPTKQSDRYDDNHHGHHRLTTTPSHHAPMTPSSAEVSELREKNAALEKKLDELTSLVAKLAHSADAKSSSANHRHATDGPLEGNHSKVLIKKEKKFMWNRVEREMYKMDGGSFKGCSRVELIGKRGESTNFHVRYFEVAPGGWTTLEHHQHEHVVVIVRGSGYIQLGSEAYAMHVGDVGYTAPGDVHQLRCAEEATDNFGFICIVSAERDRPIEVDASEHLIYCESVSGNHLEDAIRKSLQAQAKHRAAQEKLKNPDGSYAEGSACEWRPPGKK</sequence>
<evidence type="ECO:0000313" key="19">
    <source>
        <dbReference type="EMBL" id="CCO14362.1"/>
    </source>
</evidence>
<evidence type="ECO:0000256" key="12">
    <source>
        <dbReference type="ARBA" id="ARBA00025664"/>
    </source>
</evidence>
<keyword evidence="20" id="KW-1185">Reference proteome</keyword>
<dbReference type="Gene3D" id="3.30.70.150">
    <property type="entry name" value="RuBisCO large subunit, N-terminal domain"/>
    <property type="match status" value="1"/>
</dbReference>
<dbReference type="SFLD" id="SFLDS00014">
    <property type="entry name" value="RuBisCO"/>
    <property type="match status" value="1"/>
</dbReference>
<dbReference type="SUPFAM" id="SSF51649">
    <property type="entry name" value="RuBisCo, C-terminal domain"/>
    <property type="match status" value="1"/>
</dbReference>
<dbReference type="AlphaFoldDB" id="K8E9G7"/>
<dbReference type="KEGG" id="bpg:Bathy01g07230"/>
<dbReference type="GO" id="GO:0009536">
    <property type="term" value="C:plastid"/>
    <property type="evidence" value="ECO:0007669"/>
    <property type="project" value="UniProtKB-SubCell"/>
</dbReference>
<dbReference type="GO" id="GO:0004497">
    <property type="term" value="F:monooxygenase activity"/>
    <property type="evidence" value="ECO:0007669"/>
    <property type="project" value="UniProtKB-KW"/>
</dbReference>
<dbReference type="Gene3D" id="2.60.120.10">
    <property type="entry name" value="Jelly Rolls"/>
    <property type="match status" value="1"/>
</dbReference>
<evidence type="ECO:0000256" key="8">
    <source>
        <dbReference type="ARBA" id="ARBA00023033"/>
    </source>
</evidence>
<dbReference type="SUPFAM" id="SSF51182">
    <property type="entry name" value="RmlC-like cupins"/>
    <property type="match status" value="1"/>
</dbReference>
<feature type="region of interest" description="Disordered" evidence="16">
    <location>
        <begin position="563"/>
        <end position="586"/>
    </location>
</feature>
<gene>
    <name evidence="19" type="ORF">Bathy01g07230</name>
</gene>
<dbReference type="InterPro" id="IPR011051">
    <property type="entry name" value="RmlC_Cupin_sf"/>
</dbReference>
<comment type="catalytic activity">
    <reaction evidence="15">
        <text>2 (2R)-3-phosphoglycerate + 2 H(+) = D-ribulose 1,5-bisphosphate + CO2 + H2O</text>
        <dbReference type="Rhea" id="RHEA:23124"/>
        <dbReference type="ChEBI" id="CHEBI:15377"/>
        <dbReference type="ChEBI" id="CHEBI:15378"/>
        <dbReference type="ChEBI" id="CHEBI:16526"/>
        <dbReference type="ChEBI" id="CHEBI:57870"/>
        <dbReference type="ChEBI" id="CHEBI:58272"/>
        <dbReference type="EC" id="4.1.1.39"/>
    </reaction>
</comment>
<keyword evidence="6" id="KW-0934">Plastid</keyword>
<evidence type="ECO:0000313" key="20">
    <source>
        <dbReference type="Proteomes" id="UP000198341"/>
    </source>
</evidence>
<comment type="subcellular location">
    <subcellularLocation>
        <location evidence="1">Plastid</location>
    </subcellularLocation>
</comment>
<dbReference type="STRING" id="41875.K8E9G7"/>
<dbReference type="SFLD" id="SFLDG00301">
    <property type="entry name" value="RuBisCO-like_proteins"/>
    <property type="match status" value="1"/>
</dbReference>
<dbReference type="GO" id="GO:0019253">
    <property type="term" value="P:reductive pentose-phosphate cycle"/>
    <property type="evidence" value="ECO:0007669"/>
    <property type="project" value="UniProtKB-KW"/>
</dbReference>
<evidence type="ECO:0000256" key="7">
    <source>
        <dbReference type="ARBA" id="ARBA00023002"/>
    </source>
</evidence>
<dbReference type="EMBL" id="FO082278">
    <property type="protein sequence ID" value="CCO14362.1"/>
    <property type="molecule type" value="Genomic_DNA"/>
</dbReference>
<comment type="function">
    <text evidence="12">RuBisCO catalyzes two reactions: the carboxylation of D-ribulose 1,5-bisphosphate, the primary event in carbon dioxide fixation, as well as the oxidative fragmentation of the pentose substrate in the photorespiration process. Both reactions occur simultaneously and in competition at the same active site.</text>
</comment>
<comment type="subunit">
    <text evidence="13">Heterohexadecamer of 8 large chains and 8 small chains; disulfide-linked. The disulfide link is formed within the large subunit homodimers.</text>
</comment>
<dbReference type="GeneID" id="19018457"/>
<dbReference type="PANTHER" id="PTHR42704:SF17">
    <property type="entry name" value="RIBULOSE BISPHOSPHATE CARBOXYLASE LARGE CHAIN"/>
    <property type="match status" value="1"/>
</dbReference>
<dbReference type="CDD" id="cd08210">
    <property type="entry name" value="RLP_RrRLP"/>
    <property type="match status" value="1"/>
</dbReference>
<evidence type="ECO:0000256" key="4">
    <source>
        <dbReference type="ARBA" id="ARBA00017725"/>
    </source>
</evidence>
<feature type="compositionally biased region" description="Polar residues" evidence="16">
    <location>
        <begin position="520"/>
        <end position="535"/>
    </location>
</feature>
<reference evidence="19 20" key="1">
    <citation type="submission" date="2011-10" db="EMBL/GenBank/DDBJ databases">
        <authorList>
            <person name="Genoscope - CEA"/>
        </authorList>
    </citation>
    <scope>NUCLEOTIDE SEQUENCE [LARGE SCALE GENOMIC DNA]</scope>
    <source>
        <strain evidence="19 20">RCC 1105</strain>
    </source>
</reference>
<evidence type="ECO:0000256" key="9">
    <source>
        <dbReference type="ARBA" id="ARBA00023238"/>
    </source>
</evidence>
<name>K8E9G7_9CHLO</name>
<evidence type="ECO:0000256" key="6">
    <source>
        <dbReference type="ARBA" id="ARBA00022640"/>
    </source>
</evidence>
<dbReference type="GO" id="GO:0009853">
    <property type="term" value="P:photorespiration"/>
    <property type="evidence" value="ECO:0007669"/>
    <property type="project" value="UniProtKB-KW"/>
</dbReference>
<evidence type="ECO:0000256" key="3">
    <source>
        <dbReference type="ARBA" id="ARBA00012287"/>
    </source>
</evidence>
<evidence type="ECO:0000256" key="1">
    <source>
        <dbReference type="ARBA" id="ARBA00004474"/>
    </source>
</evidence>